<sequence length="300" mass="33588">MSVDSEEGTTKADDDASLFLQHLPTDTPVYSFKEWQKEEGRRVFPENNNFVIIKNVPPAALDKNKFLGKIDYSRTSKVLILRMPAEIHETAADNFGALVVLIADRMRVRRRIAHRGSTRTNTKLRSKESDRSWAPAYRPGQTYREWPTVALEVGNSESKAKLMGDITWWLNQSNGQVQQGIIIDIKREFGNVYISSWVAPNVVAQPAAPGGPVPVTPIQPRQNLEAVFKRGPNGRDPLIEGDDITIPFASLVGENPGQGEGDFVFTKGLLRTEVVEPIWQALDAKKLQEADKKKGEKKRD</sequence>
<dbReference type="AlphaFoldDB" id="A0A0U1LKW9"/>
<dbReference type="EMBL" id="CVMT01000001">
    <property type="protein sequence ID" value="CRG83648.1"/>
    <property type="molecule type" value="Genomic_DNA"/>
</dbReference>
<keyword evidence="2" id="KW-1185">Reference proteome</keyword>
<evidence type="ECO:0000313" key="1">
    <source>
        <dbReference type="EMBL" id="CRG83648.1"/>
    </source>
</evidence>
<dbReference type="STRING" id="28573.A0A0U1LKW9"/>
<reference evidence="1 2" key="1">
    <citation type="submission" date="2015-04" db="EMBL/GenBank/DDBJ databases">
        <authorList>
            <person name="Syromyatnikov M.Y."/>
            <person name="Popov V.N."/>
        </authorList>
    </citation>
    <scope>NUCLEOTIDE SEQUENCE [LARGE SCALE GENOMIC DNA]</scope>
    <source>
        <strain evidence="1">WF-38-12</strain>
    </source>
</reference>
<gene>
    <name evidence="1" type="ORF">PISL3812_01003</name>
</gene>
<organism evidence="1 2">
    <name type="scientific">Talaromyces islandicus</name>
    <name type="common">Penicillium islandicum</name>
    <dbReference type="NCBI Taxonomy" id="28573"/>
    <lineage>
        <taxon>Eukaryota</taxon>
        <taxon>Fungi</taxon>
        <taxon>Dikarya</taxon>
        <taxon>Ascomycota</taxon>
        <taxon>Pezizomycotina</taxon>
        <taxon>Eurotiomycetes</taxon>
        <taxon>Eurotiomycetidae</taxon>
        <taxon>Eurotiales</taxon>
        <taxon>Trichocomaceae</taxon>
        <taxon>Talaromyces</taxon>
        <taxon>Talaromyces sect. Islandici</taxon>
    </lineage>
</organism>
<name>A0A0U1LKW9_TALIS</name>
<protein>
    <submittedName>
        <fullName evidence="1">Uncharacterized protein</fullName>
    </submittedName>
</protein>
<accession>A0A0U1LKW9</accession>
<evidence type="ECO:0000313" key="2">
    <source>
        <dbReference type="Proteomes" id="UP000054383"/>
    </source>
</evidence>
<dbReference type="Proteomes" id="UP000054383">
    <property type="component" value="Unassembled WGS sequence"/>
</dbReference>
<proteinExistence type="predicted"/>
<dbReference type="OMA" id="MAVSIDI"/>
<dbReference type="OrthoDB" id="76567at2759"/>